<dbReference type="RefSeq" id="WP_148947265.1">
    <property type="nucleotide sequence ID" value="NZ_VTEH01000010.1"/>
</dbReference>
<dbReference type="EMBL" id="VTEH01000010">
    <property type="protein sequence ID" value="TYR74809.1"/>
    <property type="molecule type" value="Genomic_DNA"/>
</dbReference>
<dbReference type="GO" id="GO:0004601">
    <property type="term" value="F:peroxidase activity"/>
    <property type="evidence" value="ECO:0007669"/>
    <property type="project" value="UniProtKB-KW"/>
</dbReference>
<proteinExistence type="predicted"/>
<feature type="region of interest" description="Disordered" evidence="1">
    <location>
        <begin position="1"/>
        <end position="26"/>
    </location>
</feature>
<dbReference type="CDD" id="cd03398">
    <property type="entry name" value="PAP2_haloperoxidase"/>
    <property type="match status" value="1"/>
</dbReference>
<dbReference type="InterPro" id="IPR000326">
    <property type="entry name" value="PAP2/HPO"/>
</dbReference>
<dbReference type="Gene3D" id="1.10.606.20">
    <property type="match status" value="1"/>
</dbReference>
<accession>A0A5D4KD44</accession>
<evidence type="ECO:0000259" key="2">
    <source>
        <dbReference type="Pfam" id="PF01569"/>
    </source>
</evidence>
<dbReference type="PANTHER" id="PTHR34599">
    <property type="entry name" value="PEROXIDASE-RELATED"/>
    <property type="match status" value="1"/>
</dbReference>
<organism evidence="3 4">
    <name type="scientific">Rossellomorea vietnamensis</name>
    <dbReference type="NCBI Taxonomy" id="218284"/>
    <lineage>
        <taxon>Bacteria</taxon>
        <taxon>Bacillati</taxon>
        <taxon>Bacillota</taxon>
        <taxon>Bacilli</taxon>
        <taxon>Bacillales</taxon>
        <taxon>Bacillaceae</taxon>
        <taxon>Rossellomorea</taxon>
    </lineage>
</organism>
<evidence type="ECO:0000256" key="1">
    <source>
        <dbReference type="SAM" id="MobiDB-lite"/>
    </source>
</evidence>
<dbReference type="SUPFAM" id="SSF48317">
    <property type="entry name" value="Acid phosphatase/Vanadium-dependent haloperoxidase"/>
    <property type="match status" value="1"/>
</dbReference>
<dbReference type="AlphaFoldDB" id="A0A5D4KD44"/>
<evidence type="ECO:0000313" key="3">
    <source>
        <dbReference type="EMBL" id="TYR74809.1"/>
    </source>
</evidence>
<reference evidence="3 4" key="1">
    <citation type="submission" date="2019-08" db="EMBL/GenBank/DDBJ databases">
        <title>Bacillus genomes from the desert of Cuatro Cienegas, Coahuila.</title>
        <authorList>
            <person name="Olmedo-Alvarez G."/>
        </authorList>
    </citation>
    <scope>NUCLEOTIDE SEQUENCE [LARGE SCALE GENOMIC DNA]</scope>
    <source>
        <strain evidence="3 4">CH40_1T</strain>
    </source>
</reference>
<keyword evidence="3" id="KW-0560">Oxidoreductase</keyword>
<feature type="domain" description="Phosphatidic acid phosphatase type 2/haloperoxidase" evidence="2">
    <location>
        <begin position="131"/>
        <end position="229"/>
    </location>
</feature>
<gene>
    <name evidence="3" type="ORF">FZC79_13210</name>
</gene>
<feature type="region of interest" description="Disordered" evidence="1">
    <location>
        <begin position="276"/>
        <end position="298"/>
    </location>
</feature>
<dbReference type="InterPro" id="IPR036938">
    <property type="entry name" value="PAP2/HPO_sf"/>
</dbReference>
<dbReference type="Proteomes" id="UP000323317">
    <property type="component" value="Unassembled WGS sequence"/>
</dbReference>
<dbReference type="InterPro" id="IPR052559">
    <property type="entry name" value="V-haloperoxidase"/>
</dbReference>
<dbReference type="PANTHER" id="PTHR34599:SF1">
    <property type="entry name" value="PHOSPHATIDIC ACID PHOSPHATASE TYPE 2_HALOPEROXIDASE DOMAIN-CONTAINING PROTEIN"/>
    <property type="match status" value="1"/>
</dbReference>
<sequence>MREPYLLWSETPYAGESGPPRDPVTPSAGSWPLLFLKRQQDGDISTPEGKEVERFLRHPNMIDFERELKVVKKTLNTLTETQKKIAVYYGSGVPTKQWTPVIDRLIDTYNVSPTAAAQIQAYVHGAVNDAMVVTWDLKYKWDVARPNQYDQTLETIICTPRFPTYPSGHAVMSGCAETVLSYFFPREARNLNKVAEDDADSRLFGGVHFPSDNSEGLRLGRTIGKVVINHIKRQPGFDPRMVSHSYKNANLLPEDYRQFIPYDFPPDCSSLVIGEEDSGRKEPLQNLDAPKPFLKKLS</sequence>
<dbReference type="Pfam" id="PF01569">
    <property type="entry name" value="PAP2"/>
    <property type="match status" value="1"/>
</dbReference>
<comment type="caution">
    <text evidence="3">The sequence shown here is derived from an EMBL/GenBank/DDBJ whole genome shotgun (WGS) entry which is preliminary data.</text>
</comment>
<evidence type="ECO:0000313" key="4">
    <source>
        <dbReference type="Proteomes" id="UP000323317"/>
    </source>
</evidence>
<protein>
    <submittedName>
        <fullName evidence="3">Vanadium-dependent haloperoxidase</fullName>
    </submittedName>
</protein>
<keyword evidence="3" id="KW-0575">Peroxidase</keyword>
<name>A0A5D4KD44_9BACI</name>